<name>A0AA38XWY1_9EURO</name>
<dbReference type="Pfam" id="PF03600">
    <property type="entry name" value="CitMHS"/>
    <property type="match status" value="1"/>
</dbReference>
<evidence type="ECO:0000256" key="7">
    <source>
        <dbReference type="SAM" id="Phobius"/>
    </source>
</evidence>
<dbReference type="PANTHER" id="PTHR42681">
    <property type="entry name" value="MALONYL-COA-ACYL CARRIER PROTEIN TRANSACYLASE, MITOCHONDRIAL"/>
    <property type="match status" value="1"/>
</dbReference>
<dbReference type="InterPro" id="IPR004680">
    <property type="entry name" value="Cit_transptr-like_dom"/>
</dbReference>
<dbReference type="InterPro" id="IPR016036">
    <property type="entry name" value="Malonyl_transacylase_ACP-bd"/>
</dbReference>
<feature type="domain" description="Malonyl-CoA:ACP transacylase (MAT)" evidence="8">
    <location>
        <begin position="5"/>
        <end position="285"/>
    </location>
</feature>
<feature type="transmembrane region" description="Helical" evidence="7">
    <location>
        <begin position="603"/>
        <end position="621"/>
    </location>
</feature>
<comment type="caution">
    <text evidence="9">The sequence shown here is derived from an EMBL/GenBank/DDBJ whole genome shotgun (WGS) entry which is preliminary data.</text>
</comment>
<feature type="transmembrane region" description="Helical" evidence="7">
    <location>
        <begin position="343"/>
        <end position="365"/>
    </location>
</feature>
<dbReference type="Gene3D" id="3.40.366.10">
    <property type="entry name" value="Malonyl-Coenzyme A Acyl Carrier Protein, domain 2"/>
    <property type="match status" value="1"/>
</dbReference>
<dbReference type="GO" id="GO:0004314">
    <property type="term" value="F:[acyl-carrier-protein] S-malonyltransferase activity"/>
    <property type="evidence" value="ECO:0007669"/>
    <property type="project" value="TreeGrafter"/>
</dbReference>
<feature type="transmembrane region" description="Helical" evidence="7">
    <location>
        <begin position="671"/>
        <end position="692"/>
    </location>
</feature>
<accession>A0AA38XWY1</accession>
<evidence type="ECO:0000313" key="9">
    <source>
        <dbReference type="EMBL" id="KAJ9626062.1"/>
    </source>
</evidence>
<dbReference type="SUPFAM" id="SSF52151">
    <property type="entry name" value="FabD/lysophospholipase-like"/>
    <property type="match status" value="1"/>
</dbReference>
<feature type="transmembrane region" description="Helical" evidence="7">
    <location>
        <begin position="470"/>
        <end position="496"/>
    </location>
</feature>
<dbReference type="GO" id="GO:0055085">
    <property type="term" value="P:transmembrane transport"/>
    <property type="evidence" value="ECO:0007669"/>
    <property type="project" value="InterPro"/>
</dbReference>
<protein>
    <recommendedName>
        <fullName evidence="8">Malonyl-CoA:ACP transacylase (MAT) domain-containing protein</fullName>
    </recommendedName>
</protein>
<evidence type="ECO:0000256" key="5">
    <source>
        <dbReference type="ARBA" id="ARBA00022989"/>
    </source>
</evidence>
<dbReference type="Pfam" id="PF00698">
    <property type="entry name" value="Acyl_transf_1"/>
    <property type="match status" value="1"/>
</dbReference>
<evidence type="ECO:0000256" key="1">
    <source>
        <dbReference type="ARBA" id="ARBA00004141"/>
    </source>
</evidence>
<dbReference type="SUPFAM" id="SSF55048">
    <property type="entry name" value="Probable ACP-binding domain of malonyl-CoA ACP transacylase"/>
    <property type="match status" value="1"/>
</dbReference>
<dbReference type="InterPro" id="IPR016035">
    <property type="entry name" value="Acyl_Trfase/lysoPLipase"/>
</dbReference>
<feature type="transmembrane region" description="Helical" evidence="7">
    <location>
        <begin position="725"/>
        <end position="749"/>
    </location>
</feature>
<organism evidence="9">
    <name type="scientific">Knufia peltigerae</name>
    <dbReference type="NCBI Taxonomy" id="1002370"/>
    <lineage>
        <taxon>Eukaryota</taxon>
        <taxon>Fungi</taxon>
        <taxon>Dikarya</taxon>
        <taxon>Ascomycota</taxon>
        <taxon>Pezizomycotina</taxon>
        <taxon>Eurotiomycetes</taxon>
        <taxon>Chaetothyriomycetidae</taxon>
        <taxon>Chaetothyriales</taxon>
        <taxon>Trichomeriaceae</taxon>
        <taxon>Knufia</taxon>
    </lineage>
</organism>
<dbReference type="InterPro" id="IPR009827">
    <property type="entry name" value="MatC_N"/>
</dbReference>
<evidence type="ECO:0000259" key="8">
    <source>
        <dbReference type="SMART" id="SM00827"/>
    </source>
</evidence>
<dbReference type="GO" id="GO:0006633">
    <property type="term" value="P:fatty acid biosynthetic process"/>
    <property type="evidence" value="ECO:0007669"/>
    <property type="project" value="TreeGrafter"/>
</dbReference>
<dbReference type="InterPro" id="IPR050858">
    <property type="entry name" value="Mal-CoA-ACP_Trans/PKS_FabD"/>
</dbReference>
<dbReference type="PANTHER" id="PTHR42681:SF6">
    <property type="entry name" value="BLL0263 PROTEIN"/>
    <property type="match status" value="1"/>
</dbReference>
<keyword evidence="6 7" id="KW-0472">Membrane</keyword>
<feature type="transmembrane region" description="Helical" evidence="7">
    <location>
        <begin position="385"/>
        <end position="418"/>
    </location>
</feature>
<evidence type="ECO:0000256" key="4">
    <source>
        <dbReference type="ARBA" id="ARBA00022692"/>
    </source>
</evidence>
<feature type="transmembrane region" description="Helical" evidence="7">
    <location>
        <begin position="558"/>
        <end position="591"/>
    </location>
</feature>
<dbReference type="InterPro" id="IPR001227">
    <property type="entry name" value="Ac_transferase_dom_sf"/>
</dbReference>
<dbReference type="Pfam" id="PF07158">
    <property type="entry name" value="MatC_N"/>
    <property type="match status" value="1"/>
</dbReference>
<gene>
    <name evidence="9" type="ORF">H2204_010184</name>
</gene>
<keyword evidence="3" id="KW-0808">Transferase</keyword>
<keyword evidence="5 7" id="KW-1133">Transmembrane helix</keyword>
<dbReference type="AlphaFoldDB" id="A0AA38XWY1"/>
<dbReference type="EMBL" id="JAPDRN010000084">
    <property type="protein sequence ID" value="KAJ9626062.1"/>
    <property type="molecule type" value="Genomic_DNA"/>
</dbReference>
<comment type="subcellular location">
    <subcellularLocation>
        <location evidence="1">Membrane</location>
        <topology evidence="1">Multi-pass membrane protein</topology>
    </subcellularLocation>
</comment>
<sequence length="750" mass="77224">MFDRVRGIAAARAVLDAAGDVLERDVFAAAAADDRFGNAQAQPLLCAASIAQWHVLRDTLPSPIVLAGYSIGELAAHAIAGSFDASTCLSLSAQRARLMDAASPAGAGMQAILGLDRQTLQPLCDTHGAHVAIANGADHFIIGGTQQALNALAAAAHAQGAEVRPLPVHVPAHTPLLSAAVTPFAAALQATTLHAPCLPLLAGIDARPVRDTTTTVHTLSAQLAQTIEWAQVMRQAFERGARVFLQLGPGNALARMIAPAYPCCEVRAIEEFQSLDGAAAWVRSALQRLRCLGGRMTPQIATIIGLVIMFIVATAMPINMGAVAFALAFIVGGLWVDMGGKEVLAGFPGDLFLTLVGITYLFAIAQKNGTIDLLVHWAVKAVRGHIVAIPWVMFVITAVLTAFGALGPAAVAIIGPVALRFAKQYNINPLMMGLLVIHGAQAGGFSPISVYGSITNGVVQKAGLEVTEMAVFLTSLGFNFMMATICFFAFGGIALLRRGSITAAGTVGTAELAMAGGPQASSRQFAIEGHGALVAAGGGTLSNDPVALDAVGLTRERLFTLIGLLGLGVAALIYNLNVGLVSITVAVVLALLSPQSQKGAVDGISWSTVLLICGVVTYIGVLEHAGAVDFIGHGVSSIGIPLLGALLVCYVGGIVSAFASSAAVLGATIPLAVPFLMQGHLSAAGVICALAVSSTIVDVSPFSTNGALVVASAAKEERETLFRRFLVYSGLVVAFGPLLAWLVFVVPGWM</sequence>
<dbReference type="InterPro" id="IPR014043">
    <property type="entry name" value="Acyl_transferase_dom"/>
</dbReference>
<feature type="transmembrane region" description="Helical" evidence="7">
    <location>
        <begin position="642"/>
        <end position="665"/>
    </location>
</feature>
<dbReference type="SMART" id="SM00827">
    <property type="entry name" value="PKS_AT"/>
    <property type="match status" value="1"/>
</dbReference>
<keyword evidence="2" id="KW-0813">Transport</keyword>
<dbReference type="GO" id="GO:0005829">
    <property type="term" value="C:cytosol"/>
    <property type="evidence" value="ECO:0007669"/>
    <property type="project" value="TreeGrafter"/>
</dbReference>
<proteinExistence type="predicted"/>
<keyword evidence="4 7" id="KW-0812">Transmembrane</keyword>
<evidence type="ECO:0000256" key="6">
    <source>
        <dbReference type="ARBA" id="ARBA00023136"/>
    </source>
</evidence>
<evidence type="ECO:0000256" key="2">
    <source>
        <dbReference type="ARBA" id="ARBA00022448"/>
    </source>
</evidence>
<evidence type="ECO:0000256" key="3">
    <source>
        <dbReference type="ARBA" id="ARBA00022679"/>
    </source>
</evidence>
<feature type="transmembrane region" description="Helical" evidence="7">
    <location>
        <begin position="318"/>
        <end position="336"/>
    </location>
</feature>
<dbReference type="GO" id="GO:0016020">
    <property type="term" value="C:membrane"/>
    <property type="evidence" value="ECO:0007669"/>
    <property type="project" value="UniProtKB-SubCell"/>
</dbReference>
<reference evidence="9" key="1">
    <citation type="submission" date="2022-10" db="EMBL/GenBank/DDBJ databases">
        <title>Culturing micro-colonial fungi from biological soil crusts in the Mojave desert and describing Neophaeococcomyces mojavensis, and introducing the new genera and species Taxawa tesnikishii.</title>
        <authorList>
            <person name="Kurbessoian T."/>
            <person name="Stajich J.E."/>
        </authorList>
    </citation>
    <scope>NUCLEOTIDE SEQUENCE</scope>
    <source>
        <strain evidence="9">TK_35</strain>
    </source>
</reference>
<feature type="transmembrane region" description="Helical" evidence="7">
    <location>
        <begin position="430"/>
        <end position="450"/>
    </location>
</feature>